<dbReference type="RefSeq" id="WP_133491803.1">
    <property type="nucleotide sequence ID" value="NZ_AQPF01000003.1"/>
</dbReference>
<feature type="domain" description="Cupin type-2" evidence="1">
    <location>
        <begin position="44"/>
        <end position="102"/>
    </location>
</feature>
<dbReference type="EMBL" id="AQPF01000003">
    <property type="protein sequence ID" value="KAF0807667.1"/>
    <property type="molecule type" value="Genomic_DNA"/>
</dbReference>
<evidence type="ECO:0000313" key="2">
    <source>
        <dbReference type="EMBL" id="KAF0807667.1"/>
    </source>
</evidence>
<name>A0ABQ6YC09_9GAMM</name>
<evidence type="ECO:0000259" key="1">
    <source>
        <dbReference type="Pfam" id="PF07883"/>
    </source>
</evidence>
<dbReference type="InterPro" id="IPR014710">
    <property type="entry name" value="RmlC-like_jellyroll"/>
</dbReference>
<comment type="caution">
    <text evidence="2">The sequence shown here is derived from an EMBL/GenBank/DDBJ whole genome shotgun (WGS) entry which is preliminary data.</text>
</comment>
<gene>
    <name evidence="2" type="ORF">A6D6_00664</name>
</gene>
<keyword evidence="3" id="KW-1185">Reference proteome</keyword>
<protein>
    <submittedName>
        <fullName evidence="2">Cupin</fullName>
    </submittedName>
</protein>
<accession>A0ABQ6YC09</accession>
<dbReference type="InterPro" id="IPR013096">
    <property type="entry name" value="Cupin_2"/>
</dbReference>
<dbReference type="Pfam" id="PF07883">
    <property type="entry name" value="Cupin_2"/>
    <property type="match status" value="1"/>
</dbReference>
<dbReference type="Proteomes" id="UP000771797">
    <property type="component" value="Unassembled WGS sequence"/>
</dbReference>
<evidence type="ECO:0000313" key="3">
    <source>
        <dbReference type="Proteomes" id="UP000771797"/>
    </source>
</evidence>
<proteinExistence type="predicted"/>
<reference evidence="2 3" key="1">
    <citation type="submission" date="2012-09" db="EMBL/GenBank/DDBJ databases">
        <title>Genome Sequence of alkane-degrading Bacterium Alcanivorax sp. 6-D-6.</title>
        <authorList>
            <person name="Lai Q."/>
            <person name="Shao Z."/>
        </authorList>
    </citation>
    <scope>NUCLEOTIDE SEQUENCE [LARGE SCALE GENOMIC DNA]</scope>
    <source>
        <strain evidence="2 3">6-D-6</strain>
    </source>
</reference>
<dbReference type="InterPro" id="IPR011051">
    <property type="entry name" value="RmlC_Cupin_sf"/>
</dbReference>
<dbReference type="Gene3D" id="2.60.120.10">
    <property type="entry name" value="Jelly Rolls"/>
    <property type="match status" value="1"/>
</dbReference>
<dbReference type="SUPFAM" id="SSF51182">
    <property type="entry name" value="RmlC-like cupins"/>
    <property type="match status" value="1"/>
</dbReference>
<sequence length="126" mass="13870">MSSVAVNLRQAVDAIPDDQPFSLLGHHRCDEESMVGVITIHNTRSDGSWERHPRGDELLVILDGRLTMRVRQPDGTLLAHELASGHALLIPRGLPHTATLHTPSIQVLFVTPRHGTEEWVEPLPAG</sequence>
<organism evidence="2 3">
    <name type="scientific">Alcanivorax xiamenensis</name>
    <dbReference type="NCBI Taxonomy" id="1177156"/>
    <lineage>
        <taxon>Bacteria</taxon>
        <taxon>Pseudomonadati</taxon>
        <taxon>Pseudomonadota</taxon>
        <taxon>Gammaproteobacteria</taxon>
        <taxon>Oceanospirillales</taxon>
        <taxon>Alcanivoracaceae</taxon>
        <taxon>Alcanivorax</taxon>
    </lineage>
</organism>